<protein>
    <submittedName>
        <fullName evidence="3">Versicolorin reductase-like</fullName>
    </submittedName>
</protein>
<evidence type="ECO:0000256" key="1">
    <source>
        <dbReference type="ARBA" id="ARBA00023002"/>
    </source>
</evidence>
<keyword evidence="1" id="KW-0560">Oxidoreductase</keyword>
<dbReference type="InterPro" id="IPR002347">
    <property type="entry name" value="SDR_fam"/>
</dbReference>
<proteinExistence type="predicted"/>
<dbReference type="SUPFAM" id="SSF51735">
    <property type="entry name" value="NAD(P)-binding Rossmann-fold domains"/>
    <property type="match status" value="1"/>
</dbReference>
<dbReference type="RefSeq" id="XP_002735317.1">
    <property type="nucleotide sequence ID" value="XM_002735271.2"/>
</dbReference>
<dbReference type="GeneID" id="100373813"/>
<dbReference type="PROSITE" id="PS00061">
    <property type="entry name" value="ADH_SHORT"/>
    <property type="match status" value="1"/>
</dbReference>
<dbReference type="Pfam" id="PF13561">
    <property type="entry name" value="adh_short_C2"/>
    <property type="match status" value="1"/>
</dbReference>
<reference evidence="3" key="1">
    <citation type="submission" date="2025-08" db="UniProtKB">
        <authorList>
            <consortium name="RefSeq"/>
        </authorList>
    </citation>
    <scope>IDENTIFICATION</scope>
    <source>
        <tissue evidence="3">Testes</tissue>
    </source>
</reference>
<dbReference type="Proteomes" id="UP000694865">
    <property type="component" value="Unplaced"/>
</dbReference>
<dbReference type="PRINTS" id="PR00081">
    <property type="entry name" value="GDHRDH"/>
</dbReference>
<dbReference type="InterPro" id="IPR036291">
    <property type="entry name" value="NAD(P)-bd_dom_sf"/>
</dbReference>
<name>A0ABM0GQW2_SACKO</name>
<dbReference type="InterPro" id="IPR020904">
    <property type="entry name" value="Sc_DH/Rdtase_CS"/>
</dbReference>
<dbReference type="PRINTS" id="PR00080">
    <property type="entry name" value="SDRFAMILY"/>
</dbReference>
<dbReference type="PANTHER" id="PTHR43975">
    <property type="entry name" value="ZGC:101858"/>
    <property type="match status" value="1"/>
</dbReference>
<keyword evidence="2" id="KW-1185">Reference proteome</keyword>
<dbReference type="Gene3D" id="3.40.50.720">
    <property type="entry name" value="NAD(P)-binding Rossmann-like Domain"/>
    <property type="match status" value="1"/>
</dbReference>
<accession>A0ABM0GQW2</accession>
<dbReference type="PANTHER" id="PTHR43975:SF2">
    <property type="entry name" value="EG:BACR7A4.14 PROTEIN-RELATED"/>
    <property type="match status" value="1"/>
</dbReference>
<gene>
    <name evidence="3" type="primary">LOC100373813</name>
</gene>
<sequence length="266" mass="28239">MPSAANHLSLAGKVAVVTGVGSSSGIGATTSVLFAKLGAKLSLVGEHAPSLDEVGKRCEKENGIVPIALKGDLTDEFYVESIAEQTNKHYGQIDILVNNAAIYGSGNIQSTSLETYDNMMKVNVRSIFHLTSLIVPYLIKSHGNIVNVSSLTGLRAFPFALAYCMSKAALDHFTRCIALELAGNKVRANSVNPGTTLTGLHQRVLGLSDAEYDQLIEQRQELYPLGRVGYAEEVANTIAFLASDAASFITGATLPVDGGRQLACPR</sequence>
<evidence type="ECO:0000313" key="2">
    <source>
        <dbReference type="Proteomes" id="UP000694865"/>
    </source>
</evidence>
<evidence type="ECO:0000313" key="3">
    <source>
        <dbReference type="RefSeq" id="XP_002735317.1"/>
    </source>
</evidence>
<organism evidence="2 3">
    <name type="scientific">Saccoglossus kowalevskii</name>
    <name type="common">Acorn worm</name>
    <dbReference type="NCBI Taxonomy" id="10224"/>
    <lineage>
        <taxon>Eukaryota</taxon>
        <taxon>Metazoa</taxon>
        <taxon>Hemichordata</taxon>
        <taxon>Enteropneusta</taxon>
        <taxon>Harrimaniidae</taxon>
        <taxon>Saccoglossus</taxon>
    </lineage>
</organism>